<comment type="caution">
    <text evidence="2">The sequence shown here is derived from an EMBL/GenBank/DDBJ whole genome shotgun (WGS) entry which is preliminary data.</text>
</comment>
<dbReference type="AlphaFoldDB" id="A0A327VLK4"/>
<protein>
    <submittedName>
        <fullName evidence="2">Pimeloyl-ACP methyl ester carboxylesterase</fullName>
    </submittedName>
</protein>
<dbReference type="PANTHER" id="PTHR46331:SF2">
    <property type="entry name" value="VALACYCLOVIR HYDROLASE"/>
    <property type="match status" value="1"/>
</dbReference>
<dbReference type="PRINTS" id="PR00111">
    <property type="entry name" value="ABHYDROLASE"/>
</dbReference>
<dbReference type="InterPro" id="IPR000073">
    <property type="entry name" value="AB_hydrolase_1"/>
</dbReference>
<dbReference type="Gene3D" id="3.40.50.1820">
    <property type="entry name" value="alpha/beta hydrolase"/>
    <property type="match status" value="1"/>
</dbReference>
<sequence length="267" mass="29163">MISTAQTPVQTKTGYAPVNGLKIYYEIHGEGTPLLLLHGSFMNGAMTFGSMIPELAKHHKVIVMDMQGHGHTADGSRDFSFPHFAEDAAALLQYLHIQQADVVGYSLGATVGLQLAILYPEKVRKLVFISSAYNNNGWIPSTKEAFASLSPEMLTNTPLKAAYDAVAPDTAHWHSFLERMISFEQKPFDLGKENLKKVKVPVLIIKGDNDGIDYTHMAEMYTMLGGGVFGDMVPMPASQLAVLPAASHTGIIMMPDKLLSLITPFLQ</sequence>
<evidence type="ECO:0000313" key="2">
    <source>
        <dbReference type="EMBL" id="RAJ73740.1"/>
    </source>
</evidence>
<dbReference type="PANTHER" id="PTHR46331">
    <property type="entry name" value="VALACYCLOVIR HYDROLASE"/>
    <property type="match status" value="1"/>
</dbReference>
<proteinExistence type="predicted"/>
<accession>A0A327VLK4</accession>
<gene>
    <name evidence="2" type="ORF">CLV59_11281</name>
</gene>
<dbReference type="Proteomes" id="UP000249819">
    <property type="component" value="Unassembled WGS sequence"/>
</dbReference>
<dbReference type="EMBL" id="QLMA01000012">
    <property type="protein sequence ID" value="RAJ73740.1"/>
    <property type="molecule type" value="Genomic_DNA"/>
</dbReference>
<dbReference type="Pfam" id="PF00561">
    <property type="entry name" value="Abhydrolase_1"/>
    <property type="match status" value="1"/>
</dbReference>
<feature type="domain" description="AB hydrolase-1" evidence="1">
    <location>
        <begin position="33"/>
        <end position="157"/>
    </location>
</feature>
<name>A0A327VLK4_9BACT</name>
<organism evidence="2 3">
    <name type="scientific">Chitinophaga dinghuensis</name>
    <dbReference type="NCBI Taxonomy" id="1539050"/>
    <lineage>
        <taxon>Bacteria</taxon>
        <taxon>Pseudomonadati</taxon>
        <taxon>Bacteroidota</taxon>
        <taxon>Chitinophagia</taxon>
        <taxon>Chitinophagales</taxon>
        <taxon>Chitinophagaceae</taxon>
        <taxon>Chitinophaga</taxon>
    </lineage>
</organism>
<dbReference type="GO" id="GO:0017171">
    <property type="term" value="F:serine hydrolase activity"/>
    <property type="evidence" value="ECO:0007669"/>
    <property type="project" value="TreeGrafter"/>
</dbReference>
<evidence type="ECO:0000313" key="3">
    <source>
        <dbReference type="Proteomes" id="UP000249819"/>
    </source>
</evidence>
<keyword evidence="3" id="KW-1185">Reference proteome</keyword>
<evidence type="ECO:0000259" key="1">
    <source>
        <dbReference type="Pfam" id="PF00561"/>
    </source>
</evidence>
<dbReference type="SUPFAM" id="SSF53474">
    <property type="entry name" value="alpha/beta-Hydrolases"/>
    <property type="match status" value="1"/>
</dbReference>
<reference evidence="2 3" key="1">
    <citation type="submission" date="2018-06" db="EMBL/GenBank/DDBJ databases">
        <title>Genomic Encyclopedia of Archaeal and Bacterial Type Strains, Phase II (KMG-II): from individual species to whole genera.</title>
        <authorList>
            <person name="Goeker M."/>
        </authorList>
    </citation>
    <scope>NUCLEOTIDE SEQUENCE [LARGE SCALE GENOMIC DNA]</scope>
    <source>
        <strain evidence="2 3">DSM 29821</strain>
    </source>
</reference>
<dbReference type="InterPro" id="IPR029058">
    <property type="entry name" value="AB_hydrolase_fold"/>
</dbReference>